<name>A0AAE3M1Y0_9BACT</name>
<dbReference type="GO" id="GO:0000160">
    <property type="term" value="P:phosphorelay signal transduction system"/>
    <property type="evidence" value="ECO:0007669"/>
    <property type="project" value="UniProtKB-KW"/>
</dbReference>
<dbReference type="AlphaFoldDB" id="A0AAE3M1Y0"/>
<evidence type="ECO:0000256" key="2">
    <source>
        <dbReference type="ARBA" id="ARBA00023012"/>
    </source>
</evidence>
<evidence type="ECO:0000313" key="5">
    <source>
        <dbReference type="EMBL" id="MCW3785229.1"/>
    </source>
</evidence>
<dbReference type="SUPFAM" id="SSF52172">
    <property type="entry name" value="CheY-like"/>
    <property type="match status" value="1"/>
</dbReference>
<accession>A0AAE3M1Y0</accession>
<dbReference type="PROSITE" id="PS50110">
    <property type="entry name" value="RESPONSE_REGULATORY"/>
    <property type="match status" value="1"/>
</dbReference>
<keyword evidence="6" id="KW-1185">Reference proteome</keyword>
<organism evidence="5 6">
    <name type="scientific">Plebeiibacterium sediminum</name>
    <dbReference type="NCBI Taxonomy" id="2992112"/>
    <lineage>
        <taxon>Bacteria</taxon>
        <taxon>Pseudomonadati</taxon>
        <taxon>Bacteroidota</taxon>
        <taxon>Bacteroidia</taxon>
        <taxon>Marinilabiliales</taxon>
        <taxon>Marinilabiliaceae</taxon>
        <taxon>Plebeiibacterium</taxon>
    </lineage>
</organism>
<dbReference type="Proteomes" id="UP001209229">
    <property type="component" value="Unassembled WGS sequence"/>
</dbReference>
<keyword evidence="1 3" id="KW-0597">Phosphoprotein</keyword>
<dbReference type="SMART" id="SM00448">
    <property type="entry name" value="REC"/>
    <property type="match status" value="1"/>
</dbReference>
<gene>
    <name evidence="5" type="ORF">OM075_02055</name>
</gene>
<evidence type="ECO:0000259" key="4">
    <source>
        <dbReference type="PROSITE" id="PS50110"/>
    </source>
</evidence>
<dbReference type="Pfam" id="PF00072">
    <property type="entry name" value="Response_reg"/>
    <property type="match status" value="1"/>
</dbReference>
<protein>
    <submittedName>
        <fullName evidence="5">Response regulator</fullName>
    </submittedName>
</protein>
<dbReference type="RefSeq" id="WP_301188800.1">
    <property type="nucleotide sequence ID" value="NZ_JAPDPJ010000002.1"/>
</dbReference>
<sequence length="115" mass="13232">MVEDEESNYILIEKVLRNTNVEIVWAKDGVEAMHLFKENSTKLDLVLLDIKLPVKDGFEVVKEIKEQNNNIPVIAQTAFAMANEEQTIRDLGFDDYIAKPIAREQLLTKMMTFMS</sequence>
<dbReference type="Gene3D" id="3.40.50.2300">
    <property type="match status" value="1"/>
</dbReference>
<keyword evidence="2" id="KW-0902">Two-component regulatory system</keyword>
<evidence type="ECO:0000256" key="3">
    <source>
        <dbReference type="PROSITE-ProRule" id="PRU00169"/>
    </source>
</evidence>
<dbReference type="PANTHER" id="PTHR45339:SF1">
    <property type="entry name" value="HYBRID SIGNAL TRANSDUCTION HISTIDINE KINASE J"/>
    <property type="match status" value="1"/>
</dbReference>
<feature type="domain" description="Response regulatory" evidence="4">
    <location>
        <begin position="1"/>
        <end position="114"/>
    </location>
</feature>
<dbReference type="PANTHER" id="PTHR45339">
    <property type="entry name" value="HYBRID SIGNAL TRANSDUCTION HISTIDINE KINASE J"/>
    <property type="match status" value="1"/>
</dbReference>
<dbReference type="InterPro" id="IPR001789">
    <property type="entry name" value="Sig_transdc_resp-reg_receiver"/>
</dbReference>
<comment type="caution">
    <text evidence="5">The sequence shown here is derived from an EMBL/GenBank/DDBJ whole genome shotgun (WGS) entry which is preliminary data.</text>
</comment>
<evidence type="ECO:0000256" key="1">
    <source>
        <dbReference type="ARBA" id="ARBA00022553"/>
    </source>
</evidence>
<feature type="modified residue" description="4-aspartylphosphate" evidence="3">
    <location>
        <position position="49"/>
    </location>
</feature>
<reference evidence="5" key="1">
    <citation type="submission" date="2022-10" db="EMBL/GenBank/DDBJ databases">
        <authorList>
            <person name="Yu W.X."/>
        </authorList>
    </citation>
    <scope>NUCLEOTIDE SEQUENCE</scope>
    <source>
        <strain evidence="5">AAT</strain>
    </source>
</reference>
<dbReference type="InterPro" id="IPR011006">
    <property type="entry name" value="CheY-like_superfamily"/>
</dbReference>
<dbReference type="EMBL" id="JAPDPJ010000002">
    <property type="protein sequence ID" value="MCW3785229.1"/>
    <property type="molecule type" value="Genomic_DNA"/>
</dbReference>
<evidence type="ECO:0000313" key="6">
    <source>
        <dbReference type="Proteomes" id="UP001209229"/>
    </source>
</evidence>
<proteinExistence type="predicted"/>